<accession>A0A2I0BCC0</accession>
<comment type="similarity">
    <text evidence="1">Belongs to the UDP-glycosyltransferase family.</text>
</comment>
<dbReference type="OrthoDB" id="5835829at2759"/>
<dbReference type="Proteomes" id="UP000236161">
    <property type="component" value="Unassembled WGS sequence"/>
</dbReference>
<name>A0A2I0BCC0_9ASPA</name>
<dbReference type="EMBL" id="KZ451895">
    <property type="protein sequence ID" value="PKA65436.1"/>
    <property type="molecule type" value="Genomic_DNA"/>
</dbReference>
<dbReference type="PANTHER" id="PTHR48045">
    <property type="entry name" value="UDP-GLYCOSYLTRANSFERASE 72B1"/>
    <property type="match status" value="1"/>
</dbReference>
<evidence type="ECO:0000313" key="4">
    <source>
        <dbReference type="Proteomes" id="UP000236161"/>
    </source>
</evidence>
<reference evidence="3 4" key="1">
    <citation type="journal article" date="2017" name="Nature">
        <title>The Apostasia genome and the evolution of orchids.</title>
        <authorList>
            <person name="Zhang G.Q."/>
            <person name="Liu K.W."/>
            <person name="Li Z."/>
            <person name="Lohaus R."/>
            <person name="Hsiao Y.Y."/>
            <person name="Niu S.C."/>
            <person name="Wang J.Y."/>
            <person name="Lin Y.C."/>
            <person name="Xu Q."/>
            <person name="Chen L.J."/>
            <person name="Yoshida K."/>
            <person name="Fujiwara S."/>
            <person name="Wang Z.W."/>
            <person name="Zhang Y.Q."/>
            <person name="Mitsuda N."/>
            <person name="Wang M."/>
            <person name="Liu G.H."/>
            <person name="Pecoraro L."/>
            <person name="Huang H.X."/>
            <person name="Xiao X.J."/>
            <person name="Lin M."/>
            <person name="Wu X.Y."/>
            <person name="Wu W.L."/>
            <person name="Chen Y.Y."/>
            <person name="Chang S.B."/>
            <person name="Sakamoto S."/>
            <person name="Ohme-Takagi M."/>
            <person name="Yagi M."/>
            <person name="Zeng S.J."/>
            <person name="Shen C.Y."/>
            <person name="Yeh C.M."/>
            <person name="Luo Y.B."/>
            <person name="Tsai W.C."/>
            <person name="Van de Peer Y."/>
            <person name="Liu Z.J."/>
        </authorList>
    </citation>
    <scope>NUCLEOTIDE SEQUENCE [LARGE SCALE GENOMIC DNA]</scope>
    <source>
        <strain evidence="4">cv. Shenzhen</strain>
        <tissue evidence="3">Stem</tissue>
    </source>
</reference>
<keyword evidence="2 3" id="KW-0808">Transferase</keyword>
<proteinExistence type="inferred from homology"/>
<protein>
    <submittedName>
        <fullName evidence="3">UDP-glycosyltransferase 78D2</fullName>
        <ecNumber evidence="3">2.4.1.115</ecNumber>
    </submittedName>
</protein>
<evidence type="ECO:0000313" key="3">
    <source>
        <dbReference type="EMBL" id="PKA65436.1"/>
    </source>
</evidence>
<dbReference type="PANTHER" id="PTHR48045:SF34">
    <property type="entry name" value="ISOFLAVONE 7-O-GLUCOSYLTRANSFERASE 1-LIKE"/>
    <property type="match status" value="1"/>
</dbReference>
<evidence type="ECO:0000256" key="1">
    <source>
        <dbReference type="ARBA" id="ARBA00009995"/>
    </source>
</evidence>
<dbReference type="Gene3D" id="3.40.50.2000">
    <property type="entry name" value="Glycogen Phosphorylase B"/>
    <property type="match status" value="2"/>
</dbReference>
<keyword evidence="3" id="KW-0328">Glycosyltransferase</keyword>
<dbReference type="InterPro" id="IPR002213">
    <property type="entry name" value="UDP_glucos_trans"/>
</dbReference>
<organism evidence="3 4">
    <name type="scientific">Apostasia shenzhenica</name>
    <dbReference type="NCBI Taxonomy" id="1088818"/>
    <lineage>
        <taxon>Eukaryota</taxon>
        <taxon>Viridiplantae</taxon>
        <taxon>Streptophyta</taxon>
        <taxon>Embryophyta</taxon>
        <taxon>Tracheophyta</taxon>
        <taxon>Spermatophyta</taxon>
        <taxon>Magnoliopsida</taxon>
        <taxon>Liliopsida</taxon>
        <taxon>Asparagales</taxon>
        <taxon>Orchidaceae</taxon>
        <taxon>Apostasioideae</taxon>
        <taxon>Apostasia</taxon>
    </lineage>
</organism>
<dbReference type="AlphaFoldDB" id="A0A2I0BCC0"/>
<dbReference type="STRING" id="1088818.A0A2I0BCC0"/>
<dbReference type="CDD" id="cd03784">
    <property type="entry name" value="GT1_Gtf-like"/>
    <property type="match status" value="1"/>
</dbReference>
<dbReference type="SUPFAM" id="SSF53756">
    <property type="entry name" value="UDP-Glycosyltransferase/glycogen phosphorylase"/>
    <property type="match status" value="1"/>
</dbReference>
<dbReference type="GO" id="GO:0047213">
    <property type="term" value="F:anthocyanidin 3-O-glucosyltransferase activity"/>
    <property type="evidence" value="ECO:0007669"/>
    <property type="project" value="UniProtKB-EC"/>
</dbReference>
<keyword evidence="4" id="KW-1185">Reference proteome</keyword>
<sequence>MVVAGNPPPPHVAVFAFPFGSHLWQIYTLTRALAAAAPTAIFSLVSTAGSLAGLPRTAENIRFCEIEDGMPEGGAEAAKAGLVERVESFLAAAPGNLRASKEAAEAGAGGIPVSCVVSDAFIWEAASVAEEMEVPWAPVVASFPLALLAHLHTDNLRRRFGVEGQVMPAHADDLLDFIPGLATMRVRDLPEGVVFSGTDSMFAAHLYGMAQRLLHAPVVALAAITGLDPEADSHFHSKLNHPLLVAPLHLLSSPSSPLSDKELCLPWLDRRAPSSVAYVSFGSFSSLPLDELAELAHGLEDSGAPFLWSLKEEERTALPEGFVERTAARGKVVAWTPQVAVLGHPAVGVFVSHGGWCSAQESMAAGVAMIFRPVYGDQRMVARAVAASWGFGVNLEGEMTRVGLVGALNGVLKGKEGKKMRAKARDLKEMIEKAISAGGSSSENLKTLVEFVCRR</sequence>
<dbReference type="EC" id="2.4.1.115" evidence="3"/>
<evidence type="ECO:0000256" key="2">
    <source>
        <dbReference type="ARBA" id="ARBA00022679"/>
    </source>
</evidence>
<gene>
    <name evidence="3" type="primary">UGT78D2</name>
    <name evidence="3" type="ORF">AXF42_Ash005770</name>
</gene>
<dbReference type="FunFam" id="3.40.50.2000:FF:000056">
    <property type="entry name" value="Glycosyltransferase"/>
    <property type="match status" value="1"/>
</dbReference>
<dbReference type="Pfam" id="PF00201">
    <property type="entry name" value="UDPGT"/>
    <property type="match status" value="1"/>
</dbReference>